<sequence length="26" mass="3051">MVYLSFCDPFGRDISTCSIYYQIISQ</sequence>
<proteinExistence type="predicted"/>
<reference evidence="1" key="1">
    <citation type="submission" date="2014-09" db="EMBL/GenBank/DDBJ databases">
        <authorList>
            <person name="Magalhaes I.L.F."/>
            <person name="Oliveira U."/>
            <person name="Santos F.R."/>
            <person name="Vidigal T.H.D.A."/>
            <person name="Brescovit A.D."/>
            <person name="Santos A.J."/>
        </authorList>
    </citation>
    <scope>NUCLEOTIDE SEQUENCE</scope>
    <source>
        <tissue evidence="1">Shoot tissue taken approximately 20 cm above the soil surface</tissue>
    </source>
</reference>
<dbReference type="AlphaFoldDB" id="A0A0A8ZZK7"/>
<reference evidence="1" key="2">
    <citation type="journal article" date="2015" name="Data Brief">
        <title>Shoot transcriptome of the giant reed, Arundo donax.</title>
        <authorList>
            <person name="Barrero R.A."/>
            <person name="Guerrero F.D."/>
            <person name="Moolhuijzen P."/>
            <person name="Goolsby J.A."/>
            <person name="Tidwell J."/>
            <person name="Bellgard S.E."/>
            <person name="Bellgard M.I."/>
        </authorList>
    </citation>
    <scope>NUCLEOTIDE SEQUENCE</scope>
    <source>
        <tissue evidence="1">Shoot tissue taken approximately 20 cm above the soil surface</tissue>
    </source>
</reference>
<protein>
    <submittedName>
        <fullName evidence="1">Uncharacterized protein</fullName>
    </submittedName>
</protein>
<name>A0A0A8ZZK7_ARUDO</name>
<accession>A0A0A8ZZK7</accession>
<dbReference type="EMBL" id="GBRH01253614">
    <property type="protein sequence ID" value="JAD44281.1"/>
    <property type="molecule type" value="Transcribed_RNA"/>
</dbReference>
<organism evidence="1">
    <name type="scientific">Arundo donax</name>
    <name type="common">Giant reed</name>
    <name type="synonym">Donax arundinaceus</name>
    <dbReference type="NCBI Taxonomy" id="35708"/>
    <lineage>
        <taxon>Eukaryota</taxon>
        <taxon>Viridiplantae</taxon>
        <taxon>Streptophyta</taxon>
        <taxon>Embryophyta</taxon>
        <taxon>Tracheophyta</taxon>
        <taxon>Spermatophyta</taxon>
        <taxon>Magnoliopsida</taxon>
        <taxon>Liliopsida</taxon>
        <taxon>Poales</taxon>
        <taxon>Poaceae</taxon>
        <taxon>PACMAD clade</taxon>
        <taxon>Arundinoideae</taxon>
        <taxon>Arundineae</taxon>
        <taxon>Arundo</taxon>
    </lineage>
</organism>
<evidence type="ECO:0000313" key="1">
    <source>
        <dbReference type="EMBL" id="JAD44281.1"/>
    </source>
</evidence>